<keyword evidence="3" id="KW-1185">Reference proteome</keyword>
<feature type="transmembrane region" description="Helical" evidence="1">
    <location>
        <begin position="179"/>
        <end position="204"/>
    </location>
</feature>
<feature type="transmembrane region" description="Helical" evidence="1">
    <location>
        <begin position="30"/>
        <end position="50"/>
    </location>
</feature>
<dbReference type="GeneID" id="106663658"/>
<feature type="transmembrane region" description="Helical" evidence="1">
    <location>
        <begin position="147"/>
        <end position="173"/>
    </location>
</feature>
<dbReference type="RefSeq" id="XP_014244150.1">
    <property type="nucleotide sequence ID" value="XM_014388664.2"/>
</dbReference>
<reference evidence="2" key="1">
    <citation type="submission" date="2022-01" db="UniProtKB">
        <authorList>
            <consortium name="EnsemblMetazoa"/>
        </authorList>
    </citation>
    <scope>IDENTIFICATION</scope>
</reference>
<accession>A0A8I6RHT4</accession>
<dbReference type="AlphaFoldDB" id="A0A8I6RHT4"/>
<evidence type="ECO:0000313" key="3">
    <source>
        <dbReference type="Proteomes" id="UP000494040"/>
    </source>
</evidence>
<feature type="transmembrane region" description="Helical" evidence="1">
    <location>
        <begin position="117"/>
        <end position="140"/>
    </location>
</feature>
<protein>
    <submittedName>
        <fullName evidence="2">Uncharacterized protein</fullName>
    </submittedName>
</protein>
<dbReference type="EnsemblMetazoa" id="XM_014388664.2">
    <property type="protein sequence ID" value="XP_014244150.1"/>
    <property type="gene ID" value="LOC106663658"/>
</dbReference>
<proteinExistence type="predicted"/>
<evidence type="ECO:0000313" key="2">
    <source>
        <dbReference type="EnsemblMetazoa" id="XP_014244150.1"/>
    </source>
</evidence>
<feature type="transmembrane region" description="Helical" evidence="1">
    <location>
        <begin position="62"/>
        <end position="83"/>
    </location>
</feature>
<organism evidence="2 3">
    <name type="scientific">Cimex lectularius</name>
    <name type="common">Bed bug</name>
    <name type="synonym">Acanthia lectularia</name>
    <dbReference type="NCBI Taxonomy" id="79782"/>
    <lineage>
        <taxon>Eukaryota</taxon>
        <taxon>Metazoa</taxon>
        <taxon>Ecdysozoa</taxon>
        <taxon>Arthropoda</taxon>
        <taxon>Hexapoda</taxon>
        <taxon>Insecta</taxon>
        <taxon>Pterygota</taxon>
        <taxon>Neoptera</taxon>
        <taxon>Paraneoptera</taxon>
        <taxon>Hemiptera</taxon>
        <taxon>Heteroptera</taxon>
        <taxon>Panheteroptera</taxon>
        <taxon>Cimicomorpha</taxon>
        <taxon>Cimicidae</taxon>
        <taxon>Cimex</taxon>
    </lineage>
</organism>
<sequence length="253" mass="28657">MEDDDDTSSTSSLYSEERFLYIRNEFFSKVYALLLIQVITSAVFILGLNINLDVKKLLFEWFYLGPIFGMLSFISFVLLMFVARLRNLHPFNILVTFLLTSSCGGFAGIQAAQDQFHFIWCGFGSSVIIFFILSVVSYFFSNIEDSVVIYNVLVGSIALVAIGGIAISIPILLSIECTIVSFTFSVTACIISACAYLYISGVYISKFQNVDVYEPEFEKKFTEKYIFASNLLYTTIFLFYTHFMGILAYVLRT</sequence>
<dbReference type="Proteomes" id="UP000494040">
    <property type="component" value="Unassembled WGS sequence"/>
</dbReference>
<keyword evidence="1" id="KW-0812">Transmembrane</keyword>
<keyword evidence="1" id="KW-1133">Transmembrane helix</keyword>
<keyword evidence="1" id="KW-0472">Membrane</keyword>
<feature type="transmembrane region" description="Helical" evidence="1">
    <location>
        <begin position="90"/>
        <end position="111"/>
    </location>
</feature>
<evidence type="ECO:0000256" key="1">
    <source>
        <dbReference type="SAM" id="Phobius"/>
    </source>
</evidence>
<feature type="transmembrane region" description="Helical" evidence="1">
    <location>
        <begin position="225"/>
        <end position="251"/>
    </location>
</feature>
<name>A0A8I6RHT4_CIMLE</name>
<dbReference type="KEGG" id="clec:106663658"/>